<name>A0ABS6TEV1_9ENTE</name>
<accession>A0ABS6TEV1</accession>
<dbReference type="Proteomes" id="UP000774130">
    <property type="component" value="Unassembled WGS sequence"/>
</dbReference>
<evidence type="ECO:0000256" key="5">
    <source>
        <dbReference type="SAM" id="Phobius"/>
    </source>
</evidence>
<feature type="transmembrane region" description="Helical" evidence="5">
    <location>
        <begin position="297"/>
        <end position="313"/>
    </location>
</feature>
<proteinExistence type="predicted"/>
<evidence type="ECO:0000256" key="1">
    <source>
        <dbReference type="ARBA" id="ARBA00004141"/>
    </source>
</evidence>
<keyword evidence="3 5" id="KW-1133">Transmembrane helix</keyword>
<dbReference type="Pfam" id="PF12698">
    <property type="entry name" value="ABC2_membrane_3"/>
    <property type="match status" value="1"/>
</dbReference>
<keyword evidence="8" id="KW-1185">Reference proteome</keyword>
<comment type="caution">
    <text evidence="7">The sequence shown here is derived from an EMBL/GenBank/DDBJ whole genome shotgun (WGS) entry which is preliminary data.</text>
</comment>
<evidence type="ECO:0000313" key="7">
    <source>
        <dbReference type="EMBL" id="MBV7391459.1"/>
    </source>
</evidence>
<evidence type="ECO:0000259" key="6">
    <source>
        <dbReference type="Pfam" id="PF12698"/>
    </source>
</evidence>
<reference evidence="7 8" key="1">
    <citation type="submission" date="2021-06" db="EMBL/GenBank/DDBJ databases">
        <title>Enterococcus alishanensis sp. nov., a novel lactic acid bacterium isolated from fresh coffee beans.</title>
        <authorList>
            <person name="Chen Y.-S."/>
        </authorList>
    </citation>
    <scope>NUCLEOTIDE SEQUENCE [LARGE SCALE GENOMIC DNA]</scope>
    <source>
        <strain evidence="7 8">ALS3</strain>
    </source>
</reference>
<organism evidence="7 8">
    <name type="scientific">Enterococcus alishanensis</name>
    <dbReference type="NCBI Taxonomy" id="1303817"/>
    <lineage>
        <taxon>Bacteria</taxon>
        <taxon>Bacillati</taxon>
        <taxon>Bacillota</taxon>
        <taxon>Bacilli</taxon>
        <taxon>Lactobacillales</taxon>
        <taxon>Enterococcaceae</taxon>
        <taxon>Enterococcus</taxon>
    </lineage>
</organism>
<evidence type="ECO:0000313" key="8">
    <source>
        <dbReference type="Proteomes" id="UP000774130"/>
    </source>
</evidence>
<sequence length="376" mass="41915">MKGVKQTYLKNIKSGSFILLLLLPFLLVAIFFAAEKIYEDNYDIETIGVVSNLPATFKQLKEIPQEEFHFEKITTKKQAKKRLMNNKIDAYIVLNTSSTSVVRAKLYSKIPVGINVEDEVSSIASELQRNLRAEAIDLDGSLVDQIIVPARFSFHRVGFQGRRMEVIRSGSAGFKYLVYSFTTLTLFIFLILFIPITTGEFSQKDHRSYLSKLMGIALVGLTQFIVWSGVGIGFYQLFKESELLSYFVYYEPVKIILDGDFLALILLMLLGFLLFITLASLNGLIGKKINEQPSGQTVVILIIAAFAVNRILGEVDAGNQITAISSYIPFLSQFSMPLRIASDAVTTNGALSAVVILLGSWLLLTGFGSWWGKNKL</sequence>
<evidence type="ECO:0000256" key="2">
    <source>
        <dbReference type="ARBA" id="ARBA00022692"/>
    </source>
</evidence>
<comment type="subcellular location">
    <subcellularLocation>
        <location evidence="1">Membrane</location>
        <topology evidence="1">Multi-pass membrane protein</topology>
    </subcellularLocation>
</comment>
<feature type="transmembrane region" description="Helical" evidence="5">
    <location>
        <begin position="216"/>
        <end position="238"/>
    </location>
</feature>
<evidence type="ECO:0000256" key="3">
    <source>
        <dbReference type="ARBA" id="ARBA00022989"/>
    </source>
</evidence>
<dbReference type="EMBL" id="JAHUZB010000004">
    <property type="protein sequence ID" value="MBV7391459.1"/>
    <property type="molecule type" value="Genomic_DNA"/>
</dbReference>
<evidence type="ECO:0000256" key="4">
    <source>
        <dbReference type="ARBA" id="ARBA00023136"/>
    </source>
</evidence>
<feature type="domain" description="ABC-2 type transporter transmembrane" evidence="6">
    <location>
        <begin position="16"/>
        <end position="365"/>
    </location>
</feature>
<keyword evidence="4 5" id="KW-0472">Membrane</keyword>
<dbReference type="InterPro" id="IPR013525">
    <property type="entry name" value="ABC2_TM"/>
</dbReference>
<feature type="transmembrane region" description="Helical" evidence="5">
    <location>
        <begin position="261"/>
        <end position="285"/>
    </location>
</feature>
<dbReference type="RefSeq" id="WP_218326649.1">
    <property type="nucleotide sequence ID" value="NZ_JAHUZB010000004.1"/>
</dbReference>
<feature type="transmembrane region" description="Helical" evidence="5">
    <location>
        <begin position="350"/>
        <end position="371"/>
    </location>
</feature>
<feature type="transmembrane region" description="Helical" evidence="5">
    <location>
        <begin position="176"/>
        <end position="196"/>
    </location>
</feature>
<gene>
    <name evidence="7" type="ORF">KUA55_12270</name>
</gene>
<keyword evidence="2 5" id="KW-0812">Transmembrane</keyword>
<protein>
    <submittedName>
        <fullName evidence="7">ABC transporter permease</fullName>
    </submittedName>
</protein>